<evidence type="ECO:0000313" key="3">
    <source>
        <dbReference type="Proteomes" id="UP000033092"/>
    </source>
</evidence>
<evidence type="ECO:0000256" key="1">
    <source>
        <dbReference type="SAM" id="MobiDB-lite"/>
    </source>
</evidence>
<reference evidence="2 3" key="1">
    <citation type="submission" date="2014-07" db="EMBL/GenBank/DDBJ databases">
        <title>Methanogenic archaea and the global carbon cycle.</title>
        <authorList>
            <person name="Henriksen J.R."/>
            <person name="Luke J."/>
            <person name="Reinhart S."/>
            <person name="Benedict M.N."/>
            <person name="Youngblut N.D."/>
            <person name="Metcalf M.E."/>
            <person name="Whitaker R.J."/>
            <person name="Metcalf W.W."/>
        </authorList>
    </citation>
    <scope>NUCLEOTIDE SEQUENCE [LARGE SCALE GENOMIC DNA]</scope>
    <source>
        <strain evidence="2 3">HI350</strain>
    </source>
</reference>
<dbReference type="RefSeq" id="WP_261788987.1">
    <property type="nucleotide sequence ID" value="NZ_CP009507.1"/>
</dbReference>
<accession>A0A0E3PC71</accession>
<name>A0A0E3PC71_9EURY</name>
<dbReference type="HOGENOM" id="CLU_147143_0_0_2"/>
<evidence type="ECO:0000313" key="2">
    <source>
        <dbReference type="EMBL" id="AKB31047.1"/>
    </source>
</evidence>
<proteinExistence type="predicted"/>
<feature type="compositionally biased region" description="Acidic residues" evidence="1">
    <location>
        <begin position="26"/>
        <end position="62"/>
    </location>
</feature>
<dbReference type="KEGG" id="msz:MSSIH_0357"/>
<sequence length="174" mass="19272">MFKKWFPVLVILICAIFAVSSGCSDNSEEDTNVPEESIEDVNEEEVSAEEEASTEDTENEENVEVEMVSGDTSDWCAVGSSWKSTNPQTGEEVTMEIVGTETVDGVLMCKAVYETNVEDEDVSSIEYLWSEDGATYFWTAYDASGDIISEMSMKDGKMTIVDEEGHVMEYSQGQ</sequence>
<dbReference type="Proteomes" id="UP000033092">
    <property type="component" value="Chromosome"/>
</dbReference>
<organism evidence="2 3">
    <name type="scientific">Methanosarcina siciliae HI350</name>
    <dbReference type="NCBI Taxonomy" id="1434119"/>
    <lineage>
        <taxon>Archaea</taxon>
        <taxon>Methanobacteriati</taxon>
        <taxon>Methanobacteriota</taxon>
        <taxon>Stenosarchaea group</taxon>
        <taxon>Methanomicrobia</taxon>
        <taxon>Methanosarcinales</taxon>
        <taxon>Methanosarcinaceae</taxon>
        <taxon>Methanosarcina</taxon>
    </lineage>
</organism>
<dbReference type="PATRIC" id="fig|1434119.4.peg.447"/>
<protein>
    <submittedName>
        <fullName evidence="2">Uncharacterized protein</fullName>
    </submittedName>
</protein>
<dbReference type="EMBL" id="CP009507">
    <property type="protein sequence ID" value="AKB31047.1"/>
    <property type="molecule type" value="Genomic_DNA"/>
</dbReference>
<dbReference type="AlphaFoldDB" id="A0A0E3PC71"/>
<gene>
    <name evidence="2" type="ORF">MSSIH_0357</name>
</gene>
<dbReference type="GeneID" id="75279346"/>
<feature type="region of interest" description="Disordered" evidence="1">
    <location>
        <begin position="23"/>
        <end position="62"/>
    </location>
</feature>
<dbReference type="PROSITE" id="PS51257">
    <property type="entry name" value="PROKAR_LIPOPROTEIN"/>
    <property type="match status" value="1"/>
</dbReference>